<dbReference type="SUPFAM" id="SSF53254">
    <property type="entry name" value="Phosphoglycerate mutase-like"/>
    <property type="match status" value="1"/>
</dbReference>
<sequence length="201" mass="23181">MQAELIIDVLRHGETTLSHTLRGHLDDELTQTGWQQMQNSIEQMQPYPWQVIFTSPLQRCAAFAHTFAINTHLISYEDANFKEMNFGDWEGVTTEQIYQQCPELLANFWQKPTQYTAPNGESLSDFQLRIEQGLFSMIEKMQAQQSSHALLVTHGGVIKLLRCMAQHQPLDNILKIQAQLGQLHRFKLTLDDDRQLQITEA</sequence>
<comment type="caution">
    <text evidence="1">The sequence shown here is derived from an EMBL/GenBank/DDBJ whole genome shotgun (WGS) entry which is preliminary data.</text>
</comment>
<dbReference type="CDD" id="cd07067">
    <property type="entry name" value="HP_PGM_like"/>
    <property type="match status" value="1"/>
</dbReference>
<dbReference type="RefSeq" id="WP_120371385.1">
    <property type="nucleotide sequence ID" value="NZ_RAXU01000033.1"/>
</dbReference>
<name>A0A3A8EI17_9GAMM</name>
<dbReference type="InterPro" id="IPR013078">
    <property type="entry name" value="His_Pase_superF_clade-1"/>
</dbReference>
<dbReference type="Proteomes" id="UP000269001">
    <property type="component" value="Unassembled WGS sequence"/>
</dbReference>
<dbReference type="Gene3D" id="3.40.50.1240">
    <property type="entry name" value="Phosphoglycerate mutase-like"/>
    <property type="match status" value="1"/>
</dbReference>
<dbReference type="PIRSF" id="PIRSF000709">
    <property type="entry name" value="6PFK_2-Ptase"/>
    <property type="match status" value="1"/>
</dbReference>
<dbReference type="Pfam" id="PF00300">
    <property type="entry name" value="His_Phos_1"/>
    <property type="match status" value="1"/>
</dbReference>
<dbReference type="GO" id="GO:0016791">
    <property type="term" value="F:phosphatase activity"/>
    <property type="evidence" value="ECO:0007669"/>
    <property type="project" value="TreeGrafter"/>
</dbReference>
<organism evidence="1 2">
    <name type="scientific">Acinetobacter guerrae</name>
    <dbReference type="NCBI Taxonomy" id="1843371"/>
    <lineage>
        <taxon>Bacteria</taxon>
        <taxon>Pseudomonadati</taxon>
        <taxon>Pseudomonadota</taxon>
        <taxon>Gammaproteobacteria</taxon>
        <taxon>Moraxellales</taxon>
        <taxon>Moraxellaceae</taxon>
        <taxon>Acinetobacter</taxon>
    </lineage>
</organism>
<evidence type="ECO:0000313" key="2">
    <source>
        <dbReference type="Proteomes" id="UP000269001"/>
    </source>
</evidence>
<dbReference type="InterPro" id="IPR029033">
    <property type="entry name" value="His_PPase_superfam"/>
</dbReference>
<dbReference type="PANTHER" id="PTHR48100:SF1">
    <property type="entry name" value="HISTIDINE PHOSPHATASE FAMILY PROTEIN-RELATED"/>
    <property type="match status" value="1"/>
</dbReference>
<proteinExistence type="predicted"/>
<keyword evidence="2" id="KW-1185">Reference proteome</keyword>
<dbReference type="AlphaFoldDB" id="A0A3A8EI17"/>
<dbReference type="GO" id="GO:0005737">
    <property type="term" value="C:cytoplasm"/>
    <property type="evidence" value="ECO:0007669"/>
    <property type="project" value="TreeGrafter"/>
</dbReference>
<evidence type="ECO:0000313" key="1">
    <source>
        <dbReference type="EMBL" id="RKG30390.1"/>
    </source>
</evidence>
<dbReference type="SMART" id="SM00855">
    <property type="entry name" value="PGAM"/>
    <property type="match status" value="1"/>
</dbReference>
<gene>
    <name evidence="1" type="ORF">D7V21_15985</name>
</gene>
<protein>
    <submittedName>
        <fullName evidence="1">Histidine phosphatase family protein</fullName>
    </submittedName>
</protein>
<dbReference type="EMBL" id="RAXU01000033">
    <property type="protein sequence ID" value="RKG30390.1"/>
    <property type="molecule type" value="Genomic_DNA"/>
</dbReference>
<accession>A0A3A8EI17</accession>
<reference evidence="1 2" key="1">
    <citation type="submission" date="2018-09" db="EMBL/GenBank/DDBJ databases">
        <title>The draft genome of Acinetobacter spp. strains.</title>
        <authorList>
            <person name="Qin J."/>
            <person name="Feng Y."/>
            <person name="Zong Z."/>
        </authorList>
    </citation>
    <scope>NUCLEOTIDE SEQUENCE [LARGE SCALE GENOMIC DNA]</scope>
    <source>
        <strain evidence="1 2">WCHAc060096</strain>
    </source>
</reference>
<dbReference type="InterPro" id="IPR050275">
    <property type="entry name" value="PGM_Phosphatase"/>
</dbReference>
<dbReference type="PANTHER" id="PTHR48100">
    <property type="entry name" value="BROAD-SPECIFICITY PHOSPHATASE YOR283W-RELATED"/>
    <property type="match status" value="1"/>
</dbReference>